<dbReference type="InterPro" id="IPR005119">
    <property type="entry name" value="LysR_subst-bd"/>
</dbReference>
<sequence length="302" mass="32912">MKRLPPLDALHVFSVVAREGSMSRAAEALCVTQSAVSRQIQQLEAFIGQPLLLRQARGVGLTTAGRQLLPAAEAAFAGIRQAVEGLSARPQDIKIKLPPTFAMRWFLPRLADFQAQHPGIEVRMSTASFSRIHFEREDFDAAIVAGNQGPGEGFGERLFSEQLTPVCAPAMAQRLRRPADLAREALIHLSHDHADWRRWLEAAGVSHPALEAGPSFEVIDMAVNVASQGLGVALADPLLLATDLSSGRLIAPFPALRTPTDYQYWFSCPRGRQQEPALQALLSWLHSEIARSLAANAPQRAP</sequence>
<dbReference type="FunFam" id="3.40.190.10:FF:000017">
    <property type="entry name" value="Glycine cleavage system transcriptional activator"/>
    <property type="match status" value="1"/>
</dbReference>
<keyword evidence="4" id="KW-0804">Transcription</keyword>
<dbReference type="InterPro" id="IPR036390">
    <property type="entry name" value="WH_DNA-bd_sf"/>
</dbReference>
<dbReference type="AlphaFoldDB" id="A0A1K2HHU1"/>
<evidence type="ECO:0000256" key="2">
    <source>
        <dbReference type="ARBA" id="ARBA00023015"/>
    </source>
</evidence>
<dbReference type="FunFam" id="1.10.10.10:FF:000001">
    <property type="entry name" value="LysR family transcriptional regulator"/>
    <property type="match status" value="1"/>
</dbReference>
<dbReference type="InterPro" id="IPR000847">
    <property type="entry name" value="LysR_HTH_N"/>
</dbReference>
<evidence type="ECO:0000313" key="6">
    <source>
        <dbReference type="EMBL" id="SFZ76335.1"/>
    </source>
</evidence>
<keyword evidence="7" id="KW-1185">Reference proteome</keyword>
<evidence type="ECO:0000256" key="1">
    <source>
        <dbReference type="ARBA" id="ARBA00009437"/>
    </source>
</evidence>
<dbReference type="GO" id="GO:0003700">
    <property type="term" value="F:DNA-binding transcription factor activity"/>
    <property type="evidence" value="ECO:0007669"/>
    <property type="project" value="InterPro"/>
</dbReference>
<evidence type="ECO:0000313" key="7">
    <source>
        <dbReference type="Proteomes" id="UP000186513"/>
    </source>
</evidence>
<dbReference type="STRING" id="1121279.SAMN02745887_01916"/>
<dbReference type="Gene3D" id="1.10.10.10">
    <property type="entry name" value="Winged helix-like DNA-binding domain superfamily/Winged helix DNA-binding domain"/>
    <property type="match status" value="1"/>
</dbReference>
<dbReference type="PANTHER" id="PTHR30537">
    <property type="entry name" value="HTH-TYPE TRANSCRIPTIONAL REGULATOR"/>
    <property type="match status" value="1"/>
</dbReference>
<dbReference type="GO" id="GO:0043565">
    <property type="term" value="F:sequence-specific DNA binding"/>
    <property type="evidence" value="ECO:0007669"/>
    <property type="project" value="TreeGrafter"/>
</dbReference>
<dbReference type="EMBL" id="FPKR01000007">
    <property type="protein sequence ID" value="SFZ76335.1"/>
    <property type="molecule type" value="Genomic_DNA"/>
</dbReference>
<evidence type="ECO:0000256" key="3">
    <source>
        <dbReference type="ARBA" id="ARBA00023125"/>
    </source>
</evidence>
<organism evidence="6 7">
    <name type="scientific">Chitinimonas taiwanensis DSM 18899</name>
    <dbReference type="NCBI Taxonomy" id="1121279"/>
    <lineage>
        <taxon>Bacteria</taxon>
        <taxon>Pseudomonadati</taxon>
        <taxon>Pseudomonadota</taxon>
        <taxon>Betaproteobacteria</taxon>
        <taxon>Neisseriales</taxon>
        <taxon>Chitinibacteraceae</taxon>
        <taxon>Chitinimonas</taxon>
    </lineage>
</organism>
<dbReference type="RefSeq" id="WP_072428437.1">
    <property type="nucleotide sequence ID" value="NZ_FPKR01000007.1"/>
</dbReference>
<comment type="similarity">
    <text evidence="1">Belongs to the LysR transcriptional regulatory family.</text>
</comment>
<dbReference type="SUPFAM" id="SSF46785">
    <property type="entry name" value="Winged helix' DNA-binding domain"/>
    <property type="match status" value="1"/>
</dbReference>
<protein>
    <submittedName>
        <fullName evidence="6">LysR family transcriptional regulator, glycine cleavage system transcriptional activator</fullName>
    </submittedName>
</protein>
<evidence type="ECO:0000256" key="4">
    <source>
        <dbReference type="ARBA" id="ARBA00023163"/>
    </source>
</evidence>
<name>A0A1K2HHU1_9NEIS</name>
<dbReference type="Gene3D" id="3.40.190.10">
    <property type="entry name" value="Periplasmic binding protein-like II"/>
    <property type="match status" value="2"/>
</dbReference>
<evidence type="ECO:0000259" key="5">
    <source>
        <dbReference type="PROSITE" id="PS50931"/>
    </source>
</evidence>
<dbReference type="InterPro" id="IPR036388">
    <property type="entry name" value="WH-like_DNA-bd_sf"/>
</dbReference>
<keyword evidence="3" id="KW-0238">DNA-binding</keyword>
<dbReference type="Pfam" id="PF03466">
    <property type="entry name" value="LysR_substrate"/>
    <property type="match status" value="1"/>
</dbReference>
<dbReference type="CDD" id="cd08432">
    <property type="entry name" value="PBP2_GcdR_TrpI_HvrB_AmpR_like"/>
    <property type="match status" value="1"/>
</dbReference>
<dbReference type="OrthoDB" id="8683153at2"/>
<keyword evidence="2" id="KW-0805">Transcription regulation</keyword>
<dbReference type="PANTHER" id="PTHR30537:SF74">
    <property type="entry name" value="HTH-TYPE TRANSCRIPTIONAL REGULATOR TRPI"/>
    <property type="match status" value="1"/>
</dbReference>
<proteinExistence type="inferred from homology"/>
<dbReference type="Pfam" id="PF00126">
    <property type="entry name" value="HTH_1"/>
    <property type="match status" value="1"/>
</dbReference>
<gene>
    <name evidence="6" type="ORF">SAMN02745887_01916</name>
</gene>
<feature type="domain" description="HTH lysR-type" evidence="5">
    <location>
        <begin position="5"/>
        <end position="62"/>
    </location>
</feature>
<dbReference type="InterPro" id="IPR058163">
    <property type="entry name" value="LysR-type_TF_proteobact-type"/>
</dbReference>
<dbReference type="PRINTS" id="PR00039">
    <property type="entry name" value="HTHLYSR"/>
</dbReference>
<dbReference type="PROSITE" id="PS50931">
    <property type="entry name" value="HTH_LYSR"/>
    <property type="match status" value="1"/>
</dbReference>
<dbReference type="GO" id="GO:0006351">
    <property type="term" value="P:DNA-templated transcription"/>
    <property type="evidence" value="ECO:0007669"/>
    <property type="project" value="TreeGrafter"/>
</dbReference>
<reference evidence="6 7" key="1">
    <citation type="submission" date="2016-11" db="EMBL/GenBank/DDBJ databases">
        <authorList>
            <person name="Jaros S."/>
            <person name="Januszkiewicz K."/>
            <person name="Wedrychowicz H."/>
        </authorList>
    </citation>
    <scope>NUCLEOTIDE SEQUENCE [LARGE SCALE GENOMIC DNA]</scope>
    <source>
        <strain evidence="6 7">DSM 18899</strain>
    </source>
</reference>
<dbReference type="SUPFAM" id="SSF53850">
    <property type="entry name" value="Periplasmic binding protein-like II"/>
    <property type="match status" value="1"/>
</dbReference>
<dbReference type="Proteomes" id="UP000186513">
    <property type="component" value="Unassembled WGS sequence"/>
</dbReference>
<accession>A0A1K2HHU1</accession>